<dbReference type="InterPro" id="IPR032695">
    <property type="entry name" value="Integrin_dom_sf"/>
</dbReference>
<evidence type="ECO:0000256" key="1">
    <source>
        <dbReference type="ARBA" id="ARBA00004479"/>
    </source>
</evidence>
<dbReference type="STRING" id="29170.A0A368FBA8"/>
<dbReference type="Gene3D" id="2.60.40.1510">
    <property type="entry name" value="ntegrin, alpha v. Chain A, domain 3"/>
    <property type="match status" value="1"/>
</dbReference>
<dbReference type="GO" id="GO:0098609">
    <property type="term" value="P:cell-cell adhesion"/>
    <property type="evidence" value="ECO:0007669"/>
    <property type="project" value="TreeGrafter"/>
</dbReference>
<dbReference type="PANTHER" id="PTHR10082">
    <property type="entry name" value="INTEGRIN BETA SUBUNIT"/>
    <property type="match status" value="1"/>
</dbReference>
<name>A0A368FBA8_ANCCA</name>
<dbReference type="GO" id="GO:0005178">
    <property type="term" value="F:integrin binding"/>
    <property type="evidence" value="ECO:0007669"/>
    <property type="project" value="TreeGrafter"/>
</dbReference>
<dbReference type="SMART" id="SM00187">
    <property type="entry name" value="INB"/>
    <property type="match status" value="1"/>
</dbReference>
<feature type="domain" description="Integrin beta subunit VWA" evidence="14">
    <location>
        <begin position="32"/>
        <end position="232"/>
    </location>
</feature>
<comment type="similarity">
    <text evidence="2">Belongs to the integrin beta chain family.</text>
</comment>
<evidence type="ECO:0000256" key="6">
    <source>
        <dbReference type="ARBA" id="ARBA00022737"/>
    </source>
</evidence>
<dbReference type="SUPFAM" id="SSF69179">
    <property type="entry name" value="Integrin domains"/>
    <property type="match status" value="1"/>
</dbReference>
<feature type="chain" id="PRO_5016877413" evidence="13">
    <location>
        <begin position="18"/>
        <end position="493"/>
    </location>
</feature>
<keyword evidence="5 13" id="KW-0732">Signal</keyword>
<dbReference type="InterPro" id="IPR033760">
    <property type="entry name" value="Integrin_beta_N"/>
</dbReference>
<evidence type="ECO:0000259" key="14">
    <source>
        <dbReference type="SMART" id="SM00187"/>
    </source>
</evidence>
<dbReference type="GO" id="GO:0007229">
    <property type="term" value="P:integrin-mediated signaling pathway"/>
    <property type="evidence" value="ECO:0007669"/>
    <property type="project" value="UniProtKB-KW"/>
</dbReference>
<dbReference type="Proteomes" id="UP000252519">
    <property type="component" value="Unassembled WGS sequence"/>
</dbReference>
<evidence type="ECO:0000256" key="3">
    <source>
        <dbReference type="ARBA" id="ARBA00022536"/>
    </source>
</evidence>
<accession>A0A368FBA8</accession>
<sequence length="493" mass="52850">MRLLLLLLPVLYQLGASQNLAALCGAPEAQTSCGQCIKQHPDCAWCRDPHTTHQNRCQLRSAFKAETCNPTYVYSPATEVRIGPHNLPLGSPGSGKSTVQIEPQQVVLRMKPGKLLGLPLNLIKVMIKSSDTLNVQYKYLHKKPAPGYDVKEFMVQTSEYKKLGLDMKFFVDCNGREVEGKQCPGLKEGQRVNFKIKVTLLECRDGADVAISVGVYGYTSVSALYVTPLCGCECEKPTQQASLFICLFMQYIPERKPGAQVCSGRGMCRCGQCQCNAQTVTGRFCQCDHASCPTGADGRQCSGNGVCECGKCRCEDGWERDDCSCSTNKGTCMEGGAECSGHGHCECGKCVCDEGFNGAFCGAADEVGLVRQPTSSVVVGSSSSPSLSVCIEQKFCTVHHRRLIQVVTPSPPEKEAMPEPEGEPMESAEPTTTEEGDVQDTVDESSDANPGDSAPDASDNGDYGGDPEIPEEALSSSAVIVSLTGIVIAAVFI</sequence>
<keyword evidence="8" id="KW-0401">Integrin</keyword>
<keyword evidence="11" id="KW-0325">Glycoprotein</keyword>
<dbReference type="Pfam" id="PF07974">
    <property type="entry name" value="EGF_2"/>
    <property type="match status" value="1"/>
</dbReference>
<reference evidence="15 16" key="1">
    <citation type="submission" date="2014-10" db="EMBL/GenBank/DDBJ databases">
        <title>Draft genome of the hookworm Ancylostoma caninum.</title>
        <authorList>
            <person name="Mitreva M."/>
        </authorList>
    </citation>
    <scope>NUCLEOTIDE SEQUENCE [LARGE SCALE GENOMIC DNA]</scope>
    <source>
        <strain evidence="15 16">Baltimore</strain>
    </source>
</reference>
<dbReference type="Gene3D" id="2.10.25.10">
    <property type="entry name" value="Laminin"/>
    <property type="match status" value="2"/>
</dbReference>
<keyword evidence="9" id="KW-0472">Membrane</keyword>
<dbReference type="AlphaFoldDB" id="A0A368FBA8"/>
<evidence type="ECO:0000256" key="13">
    <source>
        <dbReference type="SAM" id="SignalP"/>
    </source>
</evidence>
<evidence type="ECO:0000256" key="12">
    <source>
        <dbReference type="SAM" id="MobiDB-lite"/>
    </source>
</evidence>
<keyword evidence="16" id="KW-1185">Reference proteome</keyword>
<comment type="caution">
    <text evidence="15">The sequence shown here is derived from an EMBL/GenBank/DDBJ whole genome shotgun (WGS) entry which is preliminary data.</text>
</comment>
<dbReference type="PROSITE" id="PS00243">
    <property type="entry name" value="I_EGF_1"/>
    <property type="match status" value="2"/>
</dbReference>
<dbReference type="GO" id="GO:0033627">
    <property type="term" value="P:cell adhesion mediated by integrin"/>
    <property type="evidence" value="ECO:0007669"/>
    <property type="project" value="TreeGrafter"/>
</dbReference>
<dbReference type="InterPro" id="IPR013111">
    <property type="entry name" value="EGF_extracell"/>
</dbReference>
<dbReference type="InterPro" id="IPR002369">
    <property type="entry name" value="Integrin_bsu_VWA"/>
</dbReference>
<keyword evidence="6" id="KW-0677">Repeat</keyword>
<dbReference type="PANTHER" id="PTHR10082:SF59">
    <property type="entry name" value="INTEGRIN BETA-NU"/>
    <property type="match status" value="1"/>
</dbReference>
<dbReference type="Gene3D" id="3.30.1680.10">
    <property type="entry name" value="ligand-binding face of the semaphorins, domain 2"/>
    <property type="match status" value="1"/>
</dbReference>
<evidence type="ECO:0000256" key="5">
    <source>
        <dbReference type="ARBA" id="ARBA00022729"/>
    </source>
</evidence>
<evidence type="ECO:0000256" key="4">
    <source>
        <dbReference type="ARBA" id="ARBA00022692"/>
    </source>
</evidence>
<dbReference type="EMBL" id="JOJR01002778">
    <property type="protein sequence ID" value="RCN28289.1"/>
    <property type="molecule type" value="Genomic_DNA"/>
</dbReference>
<organism evidence="15 16">
    <name type="scientific">Ancylostoma caninum</name>
    <name type="common">Dog hookworm</name>
    <dbReference type="NCBI Taxonomy" id="29170"/>
    <lineage>
        <taxon>Eukaryota</taxon>
        <taxon>Metazoa</taxon>
        <taxon>Ecdysozoa</taxon>
        <taxon>Nematoda</taxon>
        <taxon>Chromadorea</taxon>
        <taxon>Rhabditida</taxon>
        <taxon>Rhabditina</taxon>
        <taxon>Rhabditomorpha</taxon>
        <taxon>Strongyloidea</taxon>
        <taxon>Ancylostomatidae</taxon>
        <taxon>Ancylostomatinae</taxon>
        <taxon>Ancylostoma</taxon>
    </lineage>
</organism>
<keyword evidence="7" id="KW-1133">Transmembrane helix</keyword>
<dbReference type="SUPFAM" id="SSF103575">
    <property type="entry name" value="Plexin repeat"/>
    <property type="match status" value="1"/>
</dbReference>
<evidence type="ECO:0000256" key="2">
    <source>
        <dbReference type="ARBA" id="ARBA00007449"/>
    </source>
</evidence>
<evidence type="ECO:0000256" key="11">
    <source>
        <dbReference type="ARBA" id="ARBA00023180"/>
    </source>
</evidence>
<dbReference type="Pfam" id="PF17205">
    <property type="entry name" value="PSI_integrin"/>
    <property type="match status" value="1"/>
</dbReference>
<dbReference type="GO" id="GO:0009986">
    <property type="term" value="C:cell surface"/>
    <property type="evidence" value="ECO:0007669"/>
    <property type="project" value="TreeGrafter"/>
</dbReference>
<evidence type="ECO:0000256" key="7">
    <source>
        <dbReference type="ARBA" id="ARBA00022989"/>
    </source>
</evidence>
<evidence type="ECO:0000256" key="8">
    <source>
        <dbReference type="ARBA" id="ARBA00023037"/>
    </source>
</evidence>
<dbReference type="InterPro" id="IPR015812">
    <property type="entry name" value="Integrin_bsu"/>
</dbReference>
<dbReference type="OrthoDB" id="410592at2759"/>
<feature type="compositionally biased region" description="Acidic residues" evidence="12">
    <location>
        <begin position="418"/>
        <end position="446"/>
    </location>
</feature>
<gene>
    <name evidence="15" type="ORF">ANCCAN_25968</name>
</gene>
<dbReference type="FunFam" id="2.10.25.10:FF:000036">
    <property type="entry name" value="Integrin beta"/>
    <property type="match status" value="1"/>
</dbReference>
<proteinExistence type="inferred from homology"/>
<dbReference type="GO" id="GO:0016477">
    <property type="term" value="P:cell migration"/>
    <property type="evidence" value="ECO:0007669"/>
    <property type="project" value="TreeGrafter"/>
</dbReference>
<evidence type="ECO:0000313" key="15">
    <source>
        <dbReference type="EMBL" id="RCN28289.1"/>
    </source>
</evidence>
<evidence type="ECO:0000313" key="16">
    <source>
        <dbReference type="Proteomes" id="UP000252519"/>
    </source>
</evidence>
<comment type="subcellular location">
    <subcellularLocation>
        <location evidence="1">Membrane</location>
        <topology evidence="1">Single-pass type I membrane protein</topology>
    </subcellularLocation>
</comment>
<dbReference type="GO" id="GO:0005925">
    <property type="term" value="C:focal adhesion"/>
    <property type="evidence" value="ECO:0007669"/>
    <property type="project" value="TreeGrafter"/>
</dbReference>
<keyword evidence="3" id="KW-0245">EGF-like domain</keyword>
<dbReference type="InterPro" id="IPR057243">
    <property type="entry name" value="Integrin_I-EGF_CS"/>
</dbReference>
<dbReference type="GO" id="GO:0008305">
    <property type="term" value="C:integrin complex"/>
    <property type="evidence" value="ECO:0007669"/>
    <property type="project" value="TreeGrafter"/>
</dbReference>
<protein>
    <submittedName>
        <fullName evidence="15">EGF-like domain protein</fullName>
    </submittedName>
</protein>
<evidence type="ECO:0000256" key="10">
    <source>
        <dbReference type="ARBA" id="ARBA00023157"/>
    </source>
</evidence>
<dbReference type="PRINTS" id="PR01186">
    <property type="entry name" value="INTEGRINB"/>
</dbReference>
<evidence type="ECO:0000256" key="9">
    <source>
        <dbReference type="ARBA" id="ARBA00023136"/>
    </source>
</evidence>
<keyword evidence="10" id="KW-1015">Disulfide bond</keyword>
<feature type="region of interest" description="Disordered" evidence="12">
    <location>
        <begin position="407"/>
        <end position="471"/>
    </location>
</feature>
<dbReference type="GO" id="GO:0007160">
    <property type="term" value="P:cell-matrix adhesion"/>
    <property type="evidence" value="ECO:0007669"/>
    <property type="project" value="TreeGrafter"/>
</dbReference>
<keyword evidence="4" id="KW-0812">Transmembrane</keyword>
<feature type="signal peptide" evidence="13">
    <location>
        <begin position="1"/>
        <end position="17"/>
    </location>
</feature>